<reference evidence="2 3" key="2">
    <citation type="submission" date="2015-05" db="EMBL/GenBank/DDBJ databases">
        <authorList>
            <person name="Morales-Cruz A."/>
            <person name="Amrine K.C."/>
            <person name="Cantu D."/>
        </authorList>
    </citation>
    <scope>NUCLEOTIDE SEQUENCE [LARGE SCALE GENOMIC DNA]</scope>
    <source>
        <strain evidence="2">UCRPC4</strain>
    </source>
</reference>
<reference evidence="2 3" key="1">
    <citation type="submission" date="2015-05" db="EMBL/GenBank/DDBJ databases">
        <title>Distinctive expansion of gene families associated with plant cell wall degradation and secondary metabolism in the genomes of grapevine trunk pathogens.</title>
        <authorList>
            <person name="Lawrence D.P."/>
            <person name="Travadon R."/>
            <person name="Rolshausen P.E."/>
            <person name="Baumgartner K."/>
        </authorList>
    </citation>
    <scope>NUCLEOTIDE SEQUENCE [LARGE SCALE GENOMIC DNA]</scope>
    <source>
        <strain evidence="2">UCRPC4</strain>
    </source>
</reference>
<dbReference type="AlphaFoldDB" id="A0A0G2GKL6"/>
<feature type="region of interest" description="Disordered" evidence="1">
    <location>
        <begin position="1"/>
        <end position="30"/>
    </location>
</feature>
<proteinExistence type="predicted"/>
<evidence type="ECO:0000256" key="1">
    <source>
        <dbReference type="SAM" id="MobiDB-lite"/>
    </source>
</evidence>
<dbReference type="OrthoDB" id="4119912at2759"/>
<accession>A0A0G2GKL6</accession>
<dbReference type="EMBL" id="LCWF01000146">
    <property type="protein sequence ID" value="KKY17450.1"/>
    <property type="molecule type" value="Genomic_DNA"/>
</dbReference>
<protein>
    <submittedName>
        <fullName evidence="2">Uncharacterized protein</fullName>
    </submittedName>
</protein>
<comment type="caution">
    <text evidence="2">The sequence shown here is derived from an EMBL/GenBank/DDBJ whole genome shotgun (WGS) entry which is preliminary data.</text>
</comment>
<organism evidence="2 3">
    <name type="scientific">Phaeomoniella chlamydospora</name>
    <name type="common">Phaeoacremonium chlamydosporum</name>
    <dbReference type="NCBI Taxonomy" id="158046"/>
    <lineage>
        <taxon>Eukaryota</taxon>
        <taxon>Fungi</taxon>
        <taxon>Dikarya</taxon>
        <taxon>Ascomycota</taxon>
        <taxon>Pezizomycotina</taxon>
        <taxon>Eurotiomycetes</taxon>
        <taxon>Chaetothyriomycetidae</taxon>
        <taxon>Phaeomoniellales</taxon>
        <taxon>Phaeomoniellaceae</taxon>
        <taxon>Phaeomoniella</taxon>
    </lineage>
</organism>
<keyword evidence="3" id="KW-1185">Reference proteome</keyword>
<feature type="compositionally biased region" description="Polar residues" evidence="1">
    <location>
        <begin position="1"/>
        <end position="10"/>
    </location>
</feature>
<name>A0A0G2GKL6_PHACM</name>
<dbReference type="Proteomes" id="UP000053317">
    <property type="component" value="Unassembled WGS sequence"/>
</dbReference>
<gene>
    <name evidence="2" type="ORF">UCRPC4_g05592</name>
</gene>
<sequence>MARQATQSPIKSPRRSLSESRQKSKSRLQGWADTLKSKANYFYVPVPADEIGQSSPQSQLSRKSVRFRSRHSVLETQKVAIDHSSPVDIPQGNAPLLPALNISRITFTAVTTGQEEGPQTARPPMTPILAPTEGDGSLSSVEHFLSDSPAKSLFSNTTNSALPTPMPGTNLPLEDPFEDAGQNTEARQDMTRCSLTPEIVAESGLLLQPASKVQDTELFEDSDNITGKPFYEEDNGYMSDYESAIDVPGITGQSKLNESNDGSMREIAKTDDLFVRKRSTLKRTLRLSRGLRDLSCRGSTQTVAEDVSHNHEADTETSLGIDLANGGKESVTKPGFSLTEMPSLLLETAITGHDTDNSESLLELGRFENSGGSPERGHGGSRIRLWTPFDEPLFRQHVKDRFERGELSTFADRLKTEGFTTTLWKDLDLPETTAPPLGTALPLSPADATLVMERVFCLPSNTHIDVSVELESGFVGNEHSQPSPPIGYAEKATQIPLHPKHKPGSVRVWSGSRSTRSIEISQRAHTGDAGDDPSGFVGDDSRTSRGLHAYVQQASLVCPDEKCDSHDPEFTYVRKDGVFELYCREIPRRSTLSKDHV</sequence>
<feature type="region of interest" description="Disordered" evidence="1">
    <location>
        <begin position="521"/>
        <end position="541"/>
    </location>
</feature>
<evidence type="ECO:0000313" key="2">
    <source>
        <dbReference type="EMBL" id="KKY17450.1"/>
    </source>
</evidence>
<evidence type="ECO:0000313" key="3">
    <source>
        <dbReference type="Proteomes" id="UP000053317"/>
    </source>
</evidence>